<dbReference type="InterPro" id="IPR046865">
    <property type="entry name" value="FapA_b_solenoid"/>
</dbReference>
<reference evidence="2" key="1">
    <citation type="submission" date="2021-03" db="EMBL/GenBank/DDBJ databases">
        <title>Antimicrobial resistance genes in bacteria isolated from Japanese honey, and their potential for conferring macrolide and lincosamide resistance in the American foulbrood pathogen Paenibacillus larvae.</title>
        <authorList>
            <person name="Okamoto M."/>
            <person name="Kumagai M."/>
            <person name="Kanamori H."/>
            <person name="Takamatsu D."/>
        </authorList>
    </citation>
    <scope>NUCLEOTIDE SEQUENCE</scope>
    <source>
        <strain evidence="2">J41TS4</strain>
    </source>
</reference>
<evidence type="ECO:0000259" key="1">
    <source>
        <dbReference type="Pfam" id="PF20250"/>
    </source>
</evidence>
<gene>
    <name evidence="2" type="ORF">J41TS4_28710</name>
</gene>
<keyword evidence="3" id="KW-1185">Reference proteome</keyword>
<dbReference type="PANTHER" id="PTHR38032">
    <property type="entry name" value="POLYMERASE-RELATED"/>
    <property type="match status" value="1"/>
</dbReference>
<dbReference type="EMBL" id="BORS01000009">
    <property type="protein sequence ID" value="GIO43113.1"/>
    <property type="molecule type" value="Genomic_DNA"/>
</dbReference>
<feature type="domain" description="Flagellar Assembly Protein A N-terminal region" evidence="1">
    <location>
        <begin position="108"/>
        <end position="300"/>
    </location>
</feature>
<name>A0A919Y631_9BACL</name>
<comment type="caution">
    <text evidence="2">The sequence shown here is derived from an EMBL/GenBank/DDBJ whole genome shotgun (WGS) entry which is preliminary data.</text>
</comment>
<dbReference type="Pfam" id="PF20250">
    <property type="entry name" value="FapA_N"/>
    <property type="match status" value="1"/>
</dbReference>
<dbReference type="InterPro" id="IPR005646">
    <property type="entry name" value="FapA"/>
</dbReference>
<organism evidence="2 3">
    <name type="scientific">Paenibacillus apis</name>
    <dbReference type="NCBI Taxonomy" id="1792174"/>
    <lineage>
        <taxon>Bacteria</taxon>
        <taxon>Bacillati</taxon>
        <taxon>Bacillota</taxon>
        <taxon>Bacilli</taxon>
        <taxon>Bacillales</taxon>
        <taxon>Paenibacillaceae</taxon>
        <taxon>Paenibacillus</taxon>
    </lineage>
</organism>
<evidence type="ECO:0000313" key="2">
    <source>
        <dbReference type="EMBL" id="GIO43113.1"/>
    </source>
</evidence>
<dbReference type="AlphaFoldDB" id="A0A919Y631"/>
<sequence>MPDHTSEQDIINILKMLDESPSSRIREGTESFSFPTQSAGANVGAADGFIKVEQGKISVGNPSDGGRFPTIQAIHPIKLFVNSKQIDKVTKVTSESEISWEIDEEPLFEITISDDKVEAYLTINRTKRHAWMLTDKSPSLNVMLTAKEDLTIVLETLSLQDIITAVENMQIKMNVDVVAIHTEIHRPSFRPVTIARGQSPVPGQDAQLNLFFSENIENFFTEVKGSIDFKNHMNIPSVKKGDVIAKKVSPVQGQAGYDVFGNVLLPEPVQDIHILGKDTVEITPDSKVIALKEGRPRVTGNKVKYFDINTAYIVPGNVNLETGNIVFSGDVIVYGDVMDNMIIESLGNIYVSGSVFNSTLTATGSIAVKGNVIGSRLYSGYFGMLYNRLYNSSKQLIELLEKMIESAQLLLHELAKKNIQVRYGQVLVLITENKYQQVMDVVKELLGVITSIQSYNKNDLDQLKNDLELFLQPAKMIEVMTEPRMEDFLRILKEAYMRVALSQETSVQIAIDQGQTSILKSNGDILIRKEGLIQCDLYSAGNIIFFSEDSVCRGSKLEAGDTISAMYVGGTSGVGTSLKAAKKVIVKKMFEGKVIVDRYSVDIFEPVEEKTFDRNNIRQMS</sequence>
<dbReference type="RefSeq" id="WP_301627989.1">
    <property type="nucleotide sequence ID" value="NZ_BORS01000009.1"/>
</dbReference>
<dbReference type="InterPro" id="IPR046866">
    <property type="entry name" value="FapA_N"/>
</dbReference>
<dbReference type="Proteomes" id="UP000678895">
    <property type="component" value="Unassembled WGS sequence"/>
</dbReference>
<dbReference type="Pfam" id="PF03961">
    <property type="entry name" value="FapA"/>
    <property type="match status" value="1"/>
</dbReference>
<accession>A0A919Y631</accession>
<protein>
    <recommendedName>
        <fullName evidence="1">Flagellar Assembly Protein A N-terminal region domain-containing protein</fullName>
    </recommendedName>
</protein>
<proteinExistence type="predicted"/>
<evidence type="ECO:0000313" key="3">
    <source>
        <dbReference type="Proteomes" id="UP000678895"/>
    </source>
</evidence>
<dbReference type="PANTHER" id="PTHR38032:SF1">
    <property type="entry name" value="RNA-BINDING PROTEIN KHPB N-TERMINAL DOMAIN-CONTAINING PROTEIN"/>
    <property type="match status" value="1"/>
</dbReference>